<evidence type="ECO:0000259" key="5">
    <source>
        <dbReference type="Pfam" id="PF24883"/>
    </source>
</evidence>
<evidence type="ECO:0000256" key="1">
    <source>
        <dbReference type="ARBA" id="ARBA00022737"/>
    </source>
</evidence>
<protein>
    <submittedName>
        <fullName evidence="6">Ankyrin repeat-containing domain protein</fullName>
    </submittedName>
</protein>
<accession>A0A5N5X3J9</accession>
<organism evidence="6 7">
    <name type="scientific">Aspergillus leporis</name>
    <dbReference type="NCBI Taxonomy" id="41062"/>
    <lineage>
        <taxon>Eukaryota</taxon>
        <taxon>Fungi</taxon>
        <taxon>Dikarya</taxon>
        <taxon>Ascomycota</taxon>
        <taxon>Pezizomycotina</taxon>
        <taxon>Eurotiomycetes</taxon>
        <taxon>Eurotiomycetidae</taxon>
        <taxon>Eurotiales</taxon>
        <taxon>Aspergillaceae</taxon>
        <taxon>Aspergillus</taxon>
        <taxon>Aspergillus subgen. Circumdati</taxon>
    </lineage>
</organism>
<evidence type="ECO:0000256" key="3">
    <source>
        <dbReference type="SAM" id="MobiDB-lite"/>
    </source>
</evidence>
<dbReference type="EMBL" id="ML732207">
    <property type="protein sequence ID" value="KAB8074597.1"/>
    <property type="molecule type" value="Genomic_DNA"/>
</dbReference>
<dbReference type="Gene3D" id="1.25.40.20">
    <property type="entry name" value="Ankyrin repeat-containing domain"/>
    <property type="match status" value="3"/>
</dbReference>
<gene>
    <name evidence="6" type="ORF">BDV29DRAFT_173385</name>
</gene>
<keyword evidence="2" id="KW-0040">ANK repeat</keyword>
<dbReference type="Gene3D" id="3.40.50.300">
    <property type="entry name" value="P-loop containing nucleotide triphosphate hydrolases"/>
    <property type="match status" value="1"/>
</dbReference>
<dbReference type="PROSITE" id="PS50088">
    <property type="entry name" value="ANK_REPEAT"/>
    <property type="match status" value="3"/>
</dbReference>
<dbReference type="PROSITE" id="PS50297">
    <property type="entry name" value="ANK_REP_REGION"/>
    <property type="match status" value="3"/>
</dbReference>
<dbReference type="SUPFAM" id="SSF52540">
    <property type="entry name" value="P-loop containing nucleoside triphosphate hydrolases"/>
    <property type="match status" value="1"/>
</dbReference>
<feature type="compositionally biased region" description="Low complexity" evidence="3">
    <location>
        <begin position="34"/>
        <end position="47"/>
    </location>
</feature>
<dbReference type="InterPro" id="IPR056884">
    <property type="entry name" value="NPHP3-like_N"/>
</dbReference>
<feature type="repeat" description="ANK" evidence="2">
    <location>
        <begin position="1361"/>
        <end position="1393"/>
    </location>
</feature>
<dbReference type="Pfam" id="PF24883">
    <property type="entry name" value="NPHP3_N"/>
    <property type="match status" value="1"/>
</dbReference>
<evidence type="ECO:0000259" key="4">
    <source>
        <dbReference type="Pfam" id="PF22939"/>
    </source>
</evidence>
<sequence length="1456" mass="161522">MSCFGCFKGKSPDKEDTDDAQVAAIHPKANNVSQPPATAVAATQPVAKLPSFVEKPSAPEPEPTKEPEPELKPEPVPESKPELEPEPEPKSEPAKTGTPLVDRWQEAFTCLPDDTQKILKEMGFNEAKSANATSSIDDLITTVNQKQEECEGKFWKVRIGGKDIVFRDYTTNIVGWLEKAGDVAIQFAPPQASLPWDMIKSLMKIPVNESEQMAALLATAETIVRITSRGQVYEQVYLPTNPGVEMQAIQVQLEGALLKVYSTSLQLLADSGKLLDSSTARRTLEAIVNPSQFQDQLTGLKEDEEELLRDVQACEAQRSSHADNTMIGMLETFRDPIFRIDESVTHLLVHMDEYERMEMLEWISPVPFGKHHDAVRDDRTPGTGGWLLNHEAFRSWENAKSSLLFWLQGSPGTGKTYLTSTVIDRIQSQVATKNEGFAFFYCRNGDELRSQPQSILQSFVRQLSTNVQNPKSVQTKLRDAVRQARDKGTNFRLQQCREQILASLNIYARSTLVIDALDECDPDSRYELIEALNSFLTHAKTPVKIFISSRPDPDIGTELARSPSVGIEAGDNQDDIRKYLDIELDKQAKKVAVLKRMKDEIMDKLLERSQGMFQWAVLQVHQLTKCRSAPSVLDRLNKLPASLKDSYDEVWDQINRLEENDRTLATRALVWATVAFKPLTTLEMLTAIRMDLDGSIAPADEALDQNGLLSLCNGFLTVDNQLQVWRFPHLSVQEYLESENHVSTSQAHLNAAKISLSYFINSYGEADPDPEEADDFAWMDRRDDYEYKEPDDFYDEKPIPLETDDGFSQMHPFHVYMKQCWVRHVHGLTDADAAELSPLLKTFLGSPDESSVQYQRWYQQTAEDCHNFWSTEELQYYDKRHFGKESFSKLVNELDPEDAAVFAMCRFSFDNILSDWWDVAEIDVSRVNKRGHNLLMLAARAGSPQICKWLVNQGMDVNSRCQSREHGTALVAAASNGHTDVVRYLVEAGADVNVLLWPGEGIYANALEAAIRSGNVETARYLIHEADANIYMPLPGSSYGCALGAAAMNPGTEMLKLLVDAGADVDARIHSLWGDSALEIKICENELDSVKYLVREAEANVNMPLTETFGTALEAAAWRGYLDIADYLVKEGGADVNGQPMLGYGGPLAAAAMSSLEVVKLLVESGADVNQPLVGEYASVLELACVKGSTTTISYLLSAGADPNVPLTRGRFGSALAAAAFWAWDVDPVRALVKAGADINMQLEHGEFGCALAAAGASRERPLSEGDSVFSYLVDAGADINMPLKHGVFGSPFAATVWGREVDRVRLLVDKGVDINIPLEDNDFCNPLAMAAGFTWHRTDFTFDYLLKIGVDVNPKHPGKRYGSPLIAAAVFGQKEHVNYLIKRGADVNAKFENSYYATALQAAQAPFEPEDEKWMERFFMGRVDGLENYLAQQVAGLAEAKPAVVELLLKAGANV</sequence>
<feature type="repeat" description="ANK" evidence="2">
    <location>
        <begin position="965"/>
        <end position="994"/>
    </location>
</feature>
<dbReference type="PANTHER" id="PTHR10039">
    <property type="entry name" value="AMELOGENIN"/>
    <property type="match status" value="1"/>
</dbReference>
<dbReference type="Pfam" id="PF22939">
    <property type="entry name" value="WHD_GPIID"/>
    <property type="match status" value="1"/>
</dbReference>
<keyword evidence="7" id="KW-1185">Reference proteome</keyword>
<evidence type="ECO:0000256" key="2">
    <source>
        <dbReference type="PROSITE-ProRule" id="PRU00023"/>
    </source>
</evidence>
<keyword evidence="1" id="KW-0677">Repeat</keyword>
<feature type="region of interest" description="Disordered" evidence="3">
    <location>
        <begin position="26"/>
        <end position="100"/>
    </location>
</feature>
<evidence type="ECO:0000313" key="6">
    <source>
        <dbReference type="EMBL" id="KAB8074597.1"/>
    </source>
</evidence>
<dbReference type="PANTHER" id="PTHR10039:SF15">
    <property type="entry name" value="NACHT DOMAIN-CONTAINING PROTEIN"/>
    <property type="match status" value="1"/>
</dbReference>
<name>A0A5N5X3J9_9EURO</name>
<feature type="domain" description="Nephrocystin 3-like N-terminal" evidence="5">
    <location>
        <begin position="382"/>
        <end position="550"/>
    </location>
</feature>
<dbReference type="Pfam" id="PF00023">
    <property type="entry name" value="Ank"/>
    <property type="match status" value="1"/>
</dbReference>
<feature type="repeat" description="ANK" evidence="2">
    <location>
        <begin position="930"/>
        <end position="962"/>
    </location>
</feature>
<dbReference type="Pfam" id="PF12796">
    <property type="entry name" value="Ank_2"/>
    <property type="match status" value="3"/>
</dbReference>
<feature type="region of interest" description="Disordered" evidence="3">
    <location>
        <begin position="1"/>
        <end position="20"/>
    </location>
</feature>
<reference evidence="6 7" key="1">
    <citation type="submission" date="2019-04" db="EMBL/GenBank/DDBJ databases">
        <title>Friends and foes A comparative genomics study of 23 Aspergillus species from section Flavi.</title>
        <authorList>
            <consortium name="DOE Joint Genome Institute"/>
            <person name="Kjaerbolling I."/>
            <person name="Vesth T."/>
            <person name="Frisvad J.C."/>
            <person name="Nybo J.L."/>
            <person name="Theobald S."/>
            <person name="Kildgaard S."/>
            <person name="Isbrandt T."/>
            <person name="Kuo A."/>
            <person name="Sato A."/>
            <person name="Lyhne E.K."/>
            <person name="Kogle M.E."/>
            <person name="Wiebenga A."/>
            <person name="Kun R.S."/>
            <person name="Lubbers R.J."/>
            <person name="Makela M.R."/>
            <person name="Barry K."/>
            <person name="Chovatia M."/>
            <person name="Clum A."/>
            <person name="Daum C."/>
            <person name="Haridas S."/>
            <person name="He G."/>
            <person name="LaButti K."/>
            <person name="Lipzen A."/>
            <person name="Mondo S."/>
            <person name="Riley R."/>
            <person name="Salamov A."/>
            <person name="Simmons B.A."/>
            <person name="Magnuson J.K."/>
            <person name="Henrissat B."/>
            <person name="Mortensen U.H."/>
            <person name="Larsen T.O."/>
            <person name="Devries R.P."/>
            <person name="Grigoriev I.V."/>
            <person name="Machida M."/>
            <person name="Baker S.E."/>
            <person name="Andersen M.R."/>
        </authorList>
    </citation>
    <scope>NUCLEOTIDE SEQUENCE [LARGE SCALE GENOMIC DNA]</scope>
    <source>
        <strain evidence="6 7">CBS 151.66</strain>
    </source>
</reference>
<dbReference type="SUPFAM" id="SSF48403">
    <property type="entry name" value="Ankyrin repeat"/>
    <property type="match status" value="2"/>
</dbReference>
<dbReference type="InterPro" id="IPR002110">
    <property type="entry name" value="Ankyrin_rpt"/>
</dbReference>
<dbReference type="InterPro" id="IPR054471">
    <property type="entry name" value="GPIID_WHD"/>
</dbReference>
<proteinExistence type="predicted"/>
<dbReference type="OrthoDB" id="4472712at2759"/>
<dbReference type="InterPro" id="IPR036770">
    <property type="entry name" value="Ankyrin_rpt-contain_sf"/>
</dbReference>
<dbReference type="InterPro" id="IPR027417">
    <property type="entry name" value="P-loop_NTPase"/>
</dbReference>
<feature type="domain" description="GPI inositol-deacylase winged helix" evidence="4">
    <location>
        <begin position="661"/>
        <end position="741"/>
    </location>
</feature>
<dbReference type="Proteomes" id="UP000326565">
    <property type="component" value="Unassembled WGS sequence"/>
</dbReference>
<evidence type="ECO:0000313" key="7">
    <source>
        <dbReference type="Proteomes" id="UP000326565"/>
    </source>
</evidence>
<dbReference type="SMART" id="SM00248">
    <property type="entry name" value="ANK"/>
    <property type="match status" value="12"/>
</dbReference>
<feature type="compositionally biased region" description="Basic and acidic residues" evidence="3">
    <location>
        <begin position="62"/>
        <end position="93"/>
    </location>
</feature>